<gene>
    <name evidence="1" type="ORF">CK203_111937</name>
</gene>
<organism evidence="1 2">
    <name type="scientific">Vitis vinifera</name>
    <name type="common">Grape</name>
    <dbReference type="NCBI Taxonomy" id="29760"/>
    <lineage>
        <taxon>Eukaryota</taxon>
        <taxon>Viridiplantae</taxon>
        <taxon>Streptophyta</taxon>
        <taxon>Embryophyta</taxon>
        <taxon>Tracheophyta</taxon>
        <taxon>Spermatophyta</taxon>
        <taxon>Magnoliopsida</taxon>
        <taxon>eudicotyledons</taxon>
        <taxon>Gunneridae</taxon>
        <taxon>Pentapetalae</taxon>
        <taxon>rosids</taxon>
        <taxon>Vitales</taxon>
        <taxon>Vitaceae</taxon>
        <taxon>Viteae</taxon>
        <taxon>Vitis</taxon>
    </lineage>
</organism>
<protein>
    <submittedName>
        <fullName evidence="1">Uncharacterized protein</fullName>
    </submittedName>
</protein>
<comment type="caution">
    <text evidence="1">The sequence shown here is derived from an EMBL/GenBank/DDBJ whole genome shotgun (WGS) entry which is preliminary data.</text>
</comment>
<sequence length="258" mass="28949">MVKKVKMVITLRSGKEVDLPTCKLEHKEDSFWMIKIKRNVKRVKEGSWESRGAQKQGESMACKISQPKVTCCENRPLVAKWFAAAKPPRLEILHFAAETPFGRVFRSCETTLWHTSAISQPRTLICSCKMESIASNGARFGVETKKLWPFEDDCTKLNGNVAAIPHFATESSASNDVRFGLETKKLWPFEDKPRQSQSGNFLISQPCPPSRVFRSFETTLWHTSATSQHPYAHFAAANGLQKFPSSAKSTPAAKMLQA</sequence>
<evidence type="ECO:0000313" key="1">
    <source>
        <dbReference type="EMBL" id="RVW12286.1"/>
    </source>
</evidence>
<dbReference type="EMBL" id="QGNW01002713">
    <property type="protein sequence ID" value="RVW12286.1"/>
    <property type="molecule type" value="Genomic_DNA"/>
</dbReference>
<reference evidence="1 2" key="1">
    <citation type="journal article" date="2018" name="PLoS Genet.">
        <title>Population sequencing reveals clonal diversity and ancestral inbreeding in the grapevine cultivar Chardonnay.</title>
        <authorList>
            <person name="Roach M.J."/>
            <person name="Johnson D.L."/>
            <person name="Bohlmann J."/>
            <person name="van Vuuren H.J."/>
            <person name="Jones S.J."/>
            <person name="Pretorius I.S."/>
            <person name="Schmidt S.A."/>
            <person name="Borneman A.R."/>
        </authorList>
    </citation>
    <scope>NUCLEOTIDE SEQUENCE [LARGE SCALE GENOMIC DNA]</scope>
    <source>
        <strain evidence="2">cv. Chardonnay</strain>
        <tissue evidence="1">Leaf</tissue>
    </source>
</reference>
<evidence type="ECO:0000313" key="2">
    <source>
        <dbReference type="Proteomes" id="UP000288805"/>
    </source>
</evidence>
<dbReference type="Proteomes" id="UP000288805">
    <property type="component" value="Unassembled WGS sequence"/>
</dbReference>
<accession>A0A438BMT6</accession>
<proteinExistence type="predicted"/>
<dbReference type="AlphaFoldDB" id="A0A438BMT6"/>
<name>A0A438BMT6_VITVI</name>